<dbReference type="Proteomes" id="UP000054097">
    <property type="component" value="Unassembled WGS sequence"/>
</dbReference>
<dbReference type="HOGENOM" id="CLU_633350_0_0_1"/>
<evidence type="ECO:0000256" key="1">
    <source>
        <dbReference type="SAM" id="MobiDB-lite"/>
    </source>
</evidence>
<keyword evidence="3" id="KW-1185">Reference proteome</keyword>
<protein>
    <recommendedName>
        <fullName evidence="4">FCH domain-containing protein</fullName>
    </recommendedName>
</protein>
<organism evidence="2 3">
    <name type="scientific">Serendipita vermifera MAFF 305830</name>
    <dbReference type="NCBI Taxonomy" id="933852"/>
    <lineage>
        <taxon>Eukaryota</taxon>
        <taxon>Fungi</taxon>
        <taxon>Dikarya</taxon>
        <taxon>Basidiomycota</taxon>
        <taxon>Agaricomycotina</taxon>
        <taxon>Agaricomycetes</taxon>
        <taxon>Sebacinales</taxon>
        <taxon>Serendipitaceae</taxon>
        <taxon>Serendipita</taxon>
    </lineage>
</organism>
<accession>A0A0C3AM62</accession>
<name>A0A0C3AM62_SERVB</name>
<evidence type="ECO:0008006" key="4">
    <source>
        <dbReference type="Google" id="ProtNLM"/>
    </source>
</evidence>
<proteinExistence type="predicted"/>
<dbReference type="AlphaFoldDB" id="A0A0C3AM62"/>
<feature type="region of interest" description="Disordered" evidence="1">
    <location>
        <begin position="395"/>
        <end position="433"/>
    </location>
</feature>
<evidence type="ECO:0000313" key="3">
    <source>
        <dbReference type="Proteomes" id="UP000054097"/>
    </source>
</evidence>
<evidence type="ECO:0000313" key="2">
    <source>
        <dbReference type="EMBL" id="KIM20386.1"/>
    </source>
</evidence>
<reference evidence="2 3" key="1">
    <citation type="submission" date="2014-04" db="EMBL/GenBank/DDBJ databases">
        <authorList>
            <consortium name="DOE Joint Genome Institute"/>
            <person name="Kuo A."/>
            <person name="Zuccaro A."/>
            <person name="Kohler A."/>
            <person name="Nagy L.G."/>
            <person name="Floudas D."/>
            <person name="Copeland A."/>
            <person name="Barry K.W."/>
            <person name="Cichocki N."/>
            <person name="Veneault-Fourrey C."/>
            <person name="LaButti K."/>
            <person name="Lindquist E.A."/>
            <person name="Lipzen A."/>
            <person name="Lundell T."/>
            <person name="Morin E."/>
            <person name="Murat C."/>
            <person name="Sun H."/>
            <person name="Tunlid A."/>
            <person name="Henrissat B."/>
            <person name="Grigoriev I.V."/>
            <person name="Hibbett D.S."/>
            <person name="Martin F."/>
            <person name="Nordberg H.P."/>
            <person name="Cantor M.N."/>
            <person name="Hua S.X."/>
        </authorList>
    </citation>
    <scope>NUCLEOTIDE SEQUENCE [LARGE SCALE GENOMIC DNA]</scope>
    <source>
        <strain evidence="2 3">MAFF 305830</strain>
    </source>
</reference>
<dbReference type="EMBL" id="KN824438">
    <property type="protein sequence ID" value="KIM20386.1"/>
    <property type="molecule type" value="Genomic_DNA"/>
</dbReference>
<feature type="compositionally biased region" description="Polar residues" evidence="1">
    <location>
        <begin position="283"/>
        <end position="292"/>
    </location>
</feature>
<gene>
    <name evidence="2" type="ORF">M408DRAFT_30401</name>
</gene>
<dbReference type="InterPro" id="IPR027267">
    <property type="entry name" value="AH/BAR_dom_sf"/>
</dbReference>
<dbReference type="Gene3D" id="1.20.1270.60">
    <property type="entry name" value="Arfaptin homology (AH) domain/BAR domain"/>
    <property type="match status" value="1"/>
</dbReference>
<feature type="compositionally biased region" description="Basic residues" evidence="1">
    <location>
        <begin position="423"/>
        <end position="433"/>
    </location>
</feature>
<sequence>MELVDAQPKPGTALKTIIEESQYLKEFMLMIREKLDLEGRYLNDLKKLRKTCNPQWSESGIRDLVSPILDLFENEIAHLEARRLENGASALALGLPESLEAVYKAHQKAHRELVEEKSLDTLKRWYAVGEPYSFILPEKERRYRWAVVNQQRVVEHLGNWYSTGVQAALDVHQERAEDMKKFLIRMATERKDVVFSHARRSDDANSIYGKHPGDGWRGLIKLSLALATQRRPSFRFLNSNRRYFMGPKPKARTRGQGSSTFSPSKAAIETATSFLAEKRTHSGGKSTQPGQSKRQREPEEVTEAAQELATERIEASRYLAVCNEELEHHEKKKTEYEEKLKLANSPSAPLKGAPLTKKKSQINKKLKSIDKRIKAVNSLIGKEQQNILATVIDEMDEKERKRKKQKTEEVDMLAVSSEDTKMRGKLRVLPKSE</sequence>
<feature type="region of interest" description="Disordered" evidence="1">
    <location>
        <begin position="275"/>
        <end position="305"/>
    </location>
</feature>
<reference evidence="3" key="2">
    <citation type="submission" date="2015-01" db="EMBL/GenBank/DDBJ databases">
        <title>Evolutionary Origins and Diversification of the Mycorrhizal Mutualists.</title>
        <authorList>
            <consortium name="DOE Joint Genome Institute"/>
            <consortium name="Mycorrhizal Genomics Consortium"/>
            <person name="Kohler A."/>
            <person name="Kuo A."/>
            <person name="Nagy L.G."/>
            <person name="Floudas D."/>
            <person name="Copeland A."/>
            <person name="Barry K.W."/>
            <person name="Cichocki N."/>
            <person name="Veneault-Fourrey C."/>
            <person name="LaButti K."/>
            <person name="Lindquist E.A."/>
            <person name="Lipzen A."/>
            <person name="Lundell T."/>
            <person name="Morin E."/>
            <person name="Murat C."/>
            <person name="Riley R."/>
            <person name="Ohm R."/>
            <person name="Sun H."/>
            <person name="Tunlid A."/>
            <person name="Henrissat B."/>
            <person name="Grigoriev I.V."/>
            <person name="Hibbett D.S."/>
            <person name="Martin F."/>
        </authorList>
    </citation>
    <scope>NUCLEOTIDE SEQUENCE [LARGE SCALE GENOMIC DNA]</scope>
    <source>
        <strain evidence="3">MAFF 305830</strain>
    </source>
</reference>